<evidence type="ECO:0000256" key="3">
    <source>
        <dbReference type="ARBA" id="ARBA00023274"/>
    </source>
</evidence>
<dbReference type="AlphaFoldDB" id="A0A8T3YIV6"/>
<dbReference type="InterPro" id="IPR027548">
    <property type="entry name" value="Ribosomal_eS19_archaeal"/>
</dbReference>
<dbReference type="GO" id="GO:0003723">
    <property type="term" value="F:RNA binding"/>
    <property type="evidence" value="ECO:0007669"/>
    <property type="project" value="TreeGrafter"/>
</dbReference>
<feature type="region of interest" description="Disordered" evidence="4">
    <location>
        <begin position="138"/>
        <end position="235"/>
    </location>
</feature>
<comment type="caution">
    <text evidence="5">The sequence shown here is derived from an EMBL/GenBank/DDBJ whole genome shotgun (WGS) entry which is preliminary data.</text>
</comment>
<evidence type="ECO:0000313" key="5">
    <source>
        <dbReference type="EMBL" id="MBI4210454.1"/>
    </source>
</evidence>
<keyword evidence="2 5" id="KW-0689">Ribosomal protein</keyword>
<dbReference type="PANTHER" id="PTHR11710">
    <property type="entry name" value="40S RIBOSOMAL PROTEIN S19"/>
    <property type="match status" value="1"/>
</dbReference>
<reference evidence="5" key="1">
    <citation type="submission" date="2020-07" db="EMBL/GenBank/DDBJ databases">
        <title>Huge and variable diversity of episymbiotic CPR bacteria and DPANN archaea in groundwater ecosystems.</title>
        <authorList>
            <person name="He C.Y."/>
            <person name="Keren R."/>
            <person name="Whittaker M."/>
            <person name="Farag I.F."/>
            <person name="Doudna J."/>
            <person name="Cate J.H.D."/>
            <person name="Banfield J.F."/>
        </authorList>
    </citation>
    <scope>NUCLEOTIDE SEQUENCE</scope>
    <source>
        <strain evidence="5">NC_groundwater_1296_Ag_S-0.2um_52_80</strain>
    </source>
</reference>
<accession>A0A8T3YIV6</accession>
<comment type="similarity">
    <text evidence="1">Belongs to the eukaryotic ribosomal protein eS19 family.</text>
</comment>
<dbReference type="Pfam" id="PF01090">
    <property type="entry name" value="Ribosomal_S19e"/>
    <property type="match status" value="1"/>
</dbReference>
<evidence type="ECO:0000256" key="1">
    <source>
        <dbReference type="ARBA" id="ARBA00010014"/>
    </source>
</evidence>
<dbReference type="PANTHER" id="PTHR11710:SF0">
    <property type="entry name" value="40S RIBOSOMAL PROTEIN S19"/>
    <property type="match status" value="1"/>
</dbReference>
<evidence type="ECO:0000313" key="6">
    <source>
        <dbReference type="Proteomes" id="UP000732298"/>
    </source>
</evidence>
<evidence type="ECO:0000256" key="2">
    <source>
        <dbReference type="ARBA" id="ARBA00022980"/>
    </source>
</evidence>
<dbReference type="SMART" id="SM01413">
    <property type="entry name" value="Ribosomal_S19e"/>
    <property type="match status" value="1"/>
</dbReference>
<dbReference type="NCBIfam" id="NF006811">
    <property type="entry name" value="PRK09333.1"/>
    <property type="match status" value="1"/>
</dbReference>
<feature type="compositionally biased region" description="Basic and acidic residues" evidence="4">
    <location>
        <begin position="192"/>
        <end position="208"/>
    </location>
</feature>
<organism evidence="5 6">
    <name type="scientific">Candidatus Iainarchaeum sp</name>
    <dbReference type="NCBI Taxonomy" id="3101447"/>
    <lineage>
        <taxon>Archaea</taxon>
        <taxon>Candidatus Iainarchaeota</taxon>
        <taxon>Candidatus Iainarchaeia</taxon>
        <taxon>Candidatus Iainarchaeales</taxon>
        <taxon>Candidatus Iainarchaeaceae</taxon>
        <taxon>Candidatus Iainarchaeum</taxon>
    </lineage>
</organism>
<keyword evidence="3" id="KW-0687">Ribonucleoprotein</keyword>
<feature type="compositionally biased region" description="Basic and acidic residues" evidence="4">
    <location>
        <begin position="141"/>
        <end position="164"/>
    </location>
</feature>
<dbReference type="GO" id="GO:0000028">
    <property type="term" value="P:ribosomal small subunit assembly"/>
    <property type="evidence" value="ECO:0007669"/>
    <property type="project" value="TreeGrafter"/>
</dbReference>
<proteinExistence type="inferred from homology"/>
<dbReference type="Proteomes" id="UP000732298">
    <property type="component" value="Unassembled WGS sequence"/>
</dbReference>
<protein>
    <submittedName>
        <fullName evidence="5">30S ribosomal protein S19e</fullName>
    </submittedName>
</protein>
<dbReference type="EMBL" id="JACQPB010000034">
    <property type="protein sequence ID" value="MBI4210454.1"/>
    <property type="molecule type" value="Genomic_DNA"/>
</dbReference>
<dbReference type="InterPro" id="IPR036390">
    <property type="entry name" value="WH_DNA-bd_sf"/>
</dbReference>
<dbReference type="GO" id="GO:0006412">
    <property type="term" value="P:translation"/>
    <property type="evidence" value="ECO:0007669"/>
    <property type="project" value="InterPro"/>
</dbReference>
<dbReference type="InterPro" id="IPR036388">
    <property type="entry name" value="WH-like_DNA-bd_sf"/>
</dbReference>
<dbReference type="SUPFAM" id="SSF46785">
    <property type="entry name" value="Winged helix' DNA-binding domain"/>
    <property type="match status" value="1"/>
</dbReference>
<gene>
    <name evidence="5" type="ORF">HY544_03030</name>
</gene>
<sequence>MMGIYDVPAGMLISEVAKDLKAKLKKPAFTEHVKTGAHRERQPNDPDWFYTRAASVLYRVYKEGGTGTGTLRTYYGGRKNRGVKPEEKRKASGKIIRTCLQMLEKEGLLKKEKKGRSVSGKGEKYLFEKAKTAQATFDASVKAKEQKYSEEAAKRVEARAKAEQQRQAAQAQKDAKPQGVAPQKPAAGKEGTPPEHGHGQAKAHEHAKPGHAGKPAQAKPEDKAHDEKKQYAPAG</sequence>
<dbReference type="Gene3D" id="1.10.10.10">
    <property type="entry name" value="Winged helix-like DNA-binding domain superfamily/Winged helix DNA-binding domain"/>
    <property type="match status" value="1"/>
</dbReference>
<dbReference type="GO" id="GO:0022627">
    <property type="term" value="C:cytosolic small ribosomal subunit"/>
    <property type="evidence" value="ECO:0007669"/>
    <property type="project" value="TreeGrafter"/>
</dbReference>
<feature type="compositionally biased region" description="Basic and acidic residues" evidence="4">
    <location>
        <begin position="219"/>
        <end position="235"/>
    </location>
</feature>
<dbReference type="GO" id="GO:0003735">
    <property type="term" value="F:structural constituent of ribosome"/>
    <property type="evidence" value="ECO:0007669"/>
    <property type="project" value="InterPro"/>
</dbReference>
<dbReference type="InterPro" id="IPR001266">
    <property type="entry name" value="Ribosomal_eS19"/>
</dbReference>
<evidence type="ECO:0000256" key="4">
    <source>
        <dbReference type="SAM" id="MobiDB-lite"/>
    </source>
</evidence>
<name>A0A8T3YIV6_9ARCH</name>